<dbReference type="RefSeq" id="WP_260718757.1">
    <property type="nucleotide sequence ID" value="NZ_CP104377.1"/>
</dbReference>
<reference evidence="1" key="1">
    <citation type="submission" date="2022-09" db="EMBL/GenBank/DDBJ databases">
        <title>Bacterial diversity in gut of crayfish and pufferfish.</title>
        <authorList>
            <person name="Huang Y."/>
        </authorList>
    </citation>
    <scope>NUCLEOTIDE SEQUENCE</scope>
    <source>
        <strain evidence="1">PR12</strain>
    </source>
</reference>
<dbReference type="Pfam" id="PF11042">
    <property type="entry name" value="DUF2750"/>
    <property type="match status" value="1"/>
</dbReference>
<gene>
    <name evidence="1" type="ORF">N4T19_18715</name>
</gene>
<organism evidence="1 2">
    <name type="scientific">Comamonas squillarum</name>
    <dbReference type="NCBI Taxonomy" id="2977320"/>
    <lineage>
        <taxon>Bacteria</taxon>
        <taxon>Pseudomonadati</taxon>
        <taxon>Pseudomonadota</taxon>
        <taxon>Betaproteobacteria</taxon>
        <taxon>Burkholderiales</taxon>
        <taxon>Comamonadaceae</taxon>
        <taxon>Comamonas</taxon>
    </lineage>
</organism>
<dbReference type="EMBL" id="CP104377">
    <property type="protein sequence ID" value="UXC17711.1"/>
    <property type="molecule type" value="Genomic_DNA"/>
</dbReference>
<dbReference type="Proteomes" id="UP001058290">
    <property type="component" value="Chromosome"/>
</dbReference>
<protein>
    <submittedName>
        <fullName evidence="1">DUF2750 domain-containing protein</fullName>
    </submittedName>
</protein>
<evidence type="ECO:0000313" key="2">
    <source>
        <dbReference type="Proteomes" id="UP001058290"/>
    </source>
</evidence>
<proteinExistence type="predicted"/>
<accession>A0ABY5ZUW6</accession>
<name>A0ABY5ZUW6_9BURK</name>
<evidence type="ECO:0000313" key="1">
    <source>
        <dbReference type="EMBL" id="UXC17711.1"/>
    </source>
</evidence>
<keyword evidence="2" id="KW-1185">Reference proteome</keyword>
<sequence>MTIIFKQLESVLALPDKKRFDHFVKVVADRQEVWGLYQGGWALAATNDGVTVFPLWPAKDYAQLCAVCEWEGYEPRLITLAELMDDLFPKLKKDGVLPGVFFKPEGKGMTPSVDDFNMALVSELQKY</sequence>
<dbReference type="InterPro" id="IPR021284">
    <property type="entry name" value="DUF2750"/>
</dbReference>